<dbReference type="OrthoDB" id="623670at2759"/>
<keyword evidence="5" id="KW-1185">Reference proteome</keyword>
<keyword evidence="1 3" id="KW-0732">Signal</keyword>
<evidence type="ECO:0000313" key="4">
    <source>
        <dbReference type="EMBL" id="KIJ34615.1"/>
    </source>
</evidence>
<dbReference type="Gene3D" id="2.40.40.10">
    <property type="entry name" value="RlpA-like domain"/>
    <property type="match status" value="1"/>
</dbReference>
<dbReference type="PANTHER" id="PTHR31836">
    <property type="match status" value="1"/>
</dbReference>
<name>A0A0C9VAU3_SPHS4</name>
<evidence type="ECO:0000256" key="3">
    <source>
        <dbReference type="SAM" id="SignalP"/>
    </source>
</evidence>
<feature type="chain" id="PRO_5002204657" description="Expansin-like EG45 domain-containing protein" evidence="3">
    <location>
        <begin position="23"/>
        <end position="278"/>
    </location>
</feature>
<dbReference type="HOGENOM" id="CLU_047639_0_0_1"/>
<dbReference type="AlphaFoldDB" id="A0A0C9VAU3"/>
<organism evidence="4 5">
    <name type="scientific">Sphaerobolus stellatus (strain SS14)</name>
    <dbReference type="NCBI Taxonomy" id="990650"/>
    <lineage>
        <taxon>Eukaryota</taxon>
        <taxon>Fungi</taxon>
        <taxon>Dikarya</taxon>
        <taxon>Basidiomycota</taxon>
        <taxon>Agaricomycotina</taxon>
        <taxon>Agaricomycetes</taxon>
        <taxon>Phallomycetidae</taxon>
        <taxon>Geastrales</taxon>
        <taxon>Sphaerobolaceae</taxon>
        <taxon>Sphaerobolus</taxon>
    </lineage>
</organism>
<evidence type="ECO:0000256" key="2">
    <source>
        <dbReference type="SAM" id="MobiDB-lite"/>
    </source>
</evidence>
<dbReference type="EMBL" id="KN837197">
    <property type="protein sequence ID" value="KIJ34615.1"/>
    <property type="molecule type" value="Genomic_DNA"/>
</dbReference>
<evidence type="ECO:0008006" key="6">
    <source>
        <dbReference type="Google" id="ProtNLM"/>
    </source>
</evidence>
<dbReference type="CDD" id="cd22191">
    <property type="entry name" value="DPBB_RlpA_EXP_N-like"/>
    <property type="match status" value="1"/>
</dbReference>
<feature type="region of interest" description="Disordered" evidence="2">
    <location>
        <begin position="176"/>
        <end position="226"/>
    </location>
</feature>
<dbReference type="SUPFAM" id="SSF50685">
    <property type="entry name" value="Barwin-like endoglucanases"/>
    <property type="match status" value="1"/>
</dbReference>
<evidence type="ECO:0000256" key="1">
    <source>
        <dbReference type="ARBA" id="ARBA00022729"/>
    </source>
</evidence>
<evidence type="ECO:0000313" key="5">
    <source>
        <dbReference type="Proteomes" id="UP000054279"/>
    </source>
</evidence>
<dbReference type="InterPro" id="IPR036908">
    <property type="entry name" value="RlpA-like_sf"/>
</dbReference>
<dbReference type="InterPro" id="IPR051477">
    <property type="entry name" value="Expansin_CellWall"/>
</dbReference>
<feature type="compositionally biased region" description="Low complexity" evidence="2">
    <location>
        <begin position="176"/>
        <end position="225"/>
    </location>
</feature>
<dbReference type="Proteomes" id="UP000054279">
    <property type="component" value="Unassembled WGS sequence"/>
</dbReference>
<reference evidence="4 5" key="1">
    <citation type="submission" date="2014-06" db="EMBL/GenBank/DDBJ databases">
        <title>Evolutionary Origins and Diversification of the Mycorrhizal Mutualists.</title>
        <authorList>
            <consortium name="DOE Joint Genome Institute"/>
            <consortium name="Mycorrhizal Genomics Consortium"/>
            <person name="Kohler A."/>
            <person name="Kuo A."/>
            <person name="Nagy L.G."/>
            <person name="Floudas D."/>
            <person name="Copeland A."/>
            <person name="Barry K.W."/>
            <person name="Cichocki N."/>
            <person name="Veneault-Fourrey C."/>
            <person name="LaButti K."/>
            <person name="Lindquist E.A."/>
            <person name="Lipzen A."/>
            <person name="Lundell T."/>
            <person name="Morin E."/>
            <person name="Murat C."/>
            <person name="Riley R."/>
            <person name="Ohm R."/>
            <person name="Sun H."/>
            <person name="Tunlid A."/>
            <person name="Henrissat B."/>
            <person name="Grigoriev I.V."/>
            <person name="Hibbett D.S."/>
            <person name="Martin F."/>
        </authorList>
    </citation>
    <scope>NUCLEOTIDE SEQUENCE [LARGE SCALE GENOMIC DNA]</scope>
    <source>
        <strain evidence="4 5">SS14</strain>
    </source>
</reference>
<accession>A0A0C9VAU3</accession>
<proteinExistence type="predicted"/>
<dbReference type="PANTHER" id="PTHR31836:SF28">
    <property type="entry name" value="SRCR DOMAIN-CONTAINING PROTEIN-RELATED"/>
    <property type="match status" value="1"/>
</dbReference>
<sequence>MQVTSIVIVAVLSLTLPLFTVAEHQGPSRRHSALAERKRADLEKRAFNGQATWYDVGLGACGQYNAPGDFIVALNSAQFAGSGYPGPNCFKPITISAFGKTAQAVIVDECPGCAYGSLDFSVGLFQYFTSLDAGVFQFTWWFNDGSAAPTTTTSTWTAPTTTSVWVDPSPWTSYTTTSTYTPPTSTWTPPTTTSTWSQPTTSTSTSTSSSSQSSSSTLAPNSTTTDSASYTLASTNLTTVSLTPSTTGAPAATGLATVPENIAHVNELVLGLAQFVKN</sequence>
<gene>
    <name evidence="4" type="ORF">M422DRAFT_782773</name>
</gene>
<feature type="signal peptide" evidence="3">
    <location>
        <begin position="1"/>
        <end position="22"/>
    </location>
</feature>
<protein>
    <recommendedName>
        <fullName evidence="6">Expansin-like EG45 domain-containing protein</fullName>
    </recommendedName>
</protein>